<protein>
    <submittedName>
        <fullName evidence="1">Uncharacterized protein</fullName>
    </submittedName>
</protein>
<dbReference type="EMBL" id="AP024256">
    <property type="protein sequence ID" value="BCP02537.1"/>
    <property type="molecule type" value="Genomic_DNA"/>
</dbReference>
<reference evidence="1 2" key="1">
    <citation type="submission" date="2020-12" db="EMBL/GenBank/DDBJ databases">
        <title>Genome sequence of clinical Mycobacterium intracellulare strains.</title>
        <authorList>
            <person name="Tateishi Y."/>
            <person name="Matsumoto S."/>
            <person name="Fukushima Y."/>
            <person name="Nakajima C."/>
            <person name="Suzuki Y."/>
        </authorList>
    </citation>
    <scope>NUCLEOTIDE SEQUENCE [LARGE SCALE GENOMIC DNA]</scope>
    <source>
        <strain evidence="1 2">M018</strain>
        <plasmid evidence="1 2">pM018</plasmid>
    </source>
</reference>
<accession>A0A7R7MYX8</accession>
<proteinExistence type="predicted"/>
<evidence type="ECO:0000313" key="2">
    <source>
        <dbReference type="Proteomes" id="UP000595205"/>
    </source>
</evidence>
<dbReference type="AlphaFoldDB" id="A0A7R7MYX8"/>
<gene>
    <name evidence="1" type="ORF">MINTM018_53060</name>
</gene>
<geneLocation type="plasmid" evidence="1 2">
    <name>pM018</name>
</geneLocation>
<sequence length="50" mass="5825">MDETDELIGNILEVWETCWHHGSQQAVYNNFGSHLRSELKRKGILIVREA</sequence>
<evidence type="ECO:0000313" key="1">
    <source>
        <dbReference type="EMBL" id="BCP02537.1"/>
    </source>
</evidence>
<keyword evidence="1" id="KW-0614">Plasmid</keyword>
<organism evidence="1 2">
    <name type="scientific">Mycobacterium intracellulare</name>
    <dbReference type="NCBI Taxonomy" id="1767"/>
    <lineage>
        <taxon>Bacteria</taxon>
        <taxon>Bacillati</taxon>
        <taxon>Actinomycetota</taxon>
        <taxon>Actinomycetes</taxon>
        <taxon>Mycobacteriales</taxon>
        <taxon>Mycobacteriaceae</taxon>
        <taxon>Mycobacterium</taxon>
        <taxon>Mycobacterium avium complex (MAC)</taxon>
    </lineage>
</organism>
<dbReference type="Proteomes" id="UP000595205">
    <property type="component" value="Plasmid pM018"/>
</dbReference>
<name>A0A7R7MYX8_MYCIT</name>